<reference evidence="2 3" key="1">
    <citation type="journal article" date="2020" name="Nature">
        <title>Six reference-quality genomes reveal evolution of bat adaptations.</title>
        <authorList>
            <person name="Jebb D."/>
            <person name="Huang Z."/>
            <person name="Pippel M."/>
            <person name="Hughes G.M."/>
            <person name="Lavrichenko K."/>
            <person name="Devanna P."/>
            <person name="Winkler S."/>
            <person name="Jermiin L.S."/>
            <person name="Skirmuntt E.C."/>
            <person name="Katzourakis A."/>
            <person name="Burkitt-Gray L."/>
            <person name="Ray D.A."/>
            <person name="Sullivan K.A.M."/>
            <person name="Roscito J.G."/>
            <person name="Kirilenko B.M."/>
            <person name="Davalos L.M."/>
            <person name="Corthals A.P."/>
            <person name="Power M.L."/>
            <person name="Jones G."/>
            <person name="Ransome R.D."/>
            <person name="Dechmann D.K.N."/>
            <person name="Locatelli A.G."/>
            <person name="Puechmaille S.J."/>
            <person name="Fedrigo O."/>
            <person name="Jarvis E.D."/>
            <person name="Hiller M."/>
            <person name="Vernes S.C."/>
            <person name="Myers E.W."/>
            <person name="Teeling E.C."/>
        </authorList>
    </citation>
    <scope>NUCLEOTIDE SEQUENCE [LARGE SCALE GENOMIC DNA]</scope>
    <source>
        <strain evidence="2">MRouAeg1</strain>
        <tissue evidence="2">Muscle</tissue>
    </source>
</reference>
<gene>
    <name evidence="2" type="ORF">HJG63_009499</name>
</gene>
<sequence>MIPKVISARHRGDMGDRLRVATVGRCGVHAEGAGAPPRGRKVHMRTESAAASLAAGTLHLHRYNARSPGRPCPQAPQGRGPPACSPGHTAGVPRRLARTSSLGAAPLPAGKAPASSAFAAHGSRVPDSARRQERAGDTGRGRGHREGQDRLMRTADLRAEQGAALGRPGAGSPAPGACTGWGALAHGAGETARPRGRRPPTPVAPQVTGSSAAIAGRQSPHREAAFNQVTRETEGSFFFCPFLLRE</sequence>
<feature type="compositionally biased region" description="Basic and acidic residues" evidence="1">
    <location>
        <begin position="127"/>
        <end position="150"/>
    </location>
</feature>
<feature type="compositionally biased region" description="Low complexity" evidence="1">
    <location>
        <begin position="101"/>
        <end position="123"/>
    </location>
</feature>
<proteinExistence type="predicted"/>
<feature type="region of interest" description="Disordered" evidence="1">
    <location>
        <begin position="63"/>
        <end position="150"/>
    </location>
</feature>
<evidence type="ECO:0000313" key="3">
    <source>
        <dbReference type="Proteomes" id="UP000593571"/>
    </source>
</evidence>
<organism evidence="2 3">
    <name type="scientific">Rousettus aegyptiacus</name>
    <name type="common">Egyptian fruit bat</name>
    <name type="synonym">Pteropus aegyptiacus</name>
    <dbReference type="NCBI Taxonomy" id="9407"/>
    <lineage>
        <taxon>Eukaryota</taxon>
        <taxon>Metazoa</taxon>
        <taxon>Chordata</taxon>
        <taxon>Craniata</taxon>
        <taxon>Vertebrata</taxon>
        <taxon>Euteleostomi</taxon>
        <taxon>Mammalia</taxon>
        <taxon>Eutheria</taxon>
        <taxon>Laurasiatheria</taxon>
        <taxon>Chiroptera</taxon>
        <taxon>Yinpterochiroptera</taxon>
        <taxon>Pteropodoidea</taxon>
        <taxon>Pteropodidae</taxon>
        <taxon>Rousettinae</taxon>
        <taxon>Rousettus</taxon>
    </lineage>
</organism>
<protein>
    <submittedName>
        <fullName evidence="2">Uncharacterized protein</fullName>
    </submittedName>
</protein>
<dbReference type="AlphaFoldDB" id="A0A7J8BSA4"/>
<evidence type="ECO:0000256" key="1">
    <source>
        <dbReference type="SAM" id="MobiDB-lite"/>
    </source>
</evidence>
<name>A0A7J8BSA4_ROUAE</name>
<accession>A0A7J8BSA4</accession>
<feature type="region of interest" description="Disordered" evidence="1">
    <location>
        <begin position="187"/>
        <end position="219"/>
    </location>
</feature>
<dbReference type="Proteomes" id="UP000593571">
    <property type="component" value="Unassembled WGS sequence"/>
</dbReference>
<comment type="caution">
    <text evidence="2">The sequence shown here is derived from an EMBL/GenBank/DDBJ whole genome shotgun (WGS) entry which is preliminary data.</text>
</comment>
<dbReference type="EMBL" id="JACASE010000016">
    <property type="protein sequence ID" value="KAF6401389.1"/>
    <property type="molecule type" value="Genomic_DNA"/>
</dbReference>
<keyword evidence="3" id="KW-1185">Reference proteome</keyword>
<evidence type="ECO:0000313" key="2">
    <source>
        <dbReference type="EMBL" id="KAF6401389.1"/>
    </source>
</evidence>